<dbReference type="Gene3D" id="2.40.100.10">
    <property type="entry name" value="Cyclophilin-like"/>
    <property type="match status" value="1"/>
</dbReference>
<dbReference type="AlphaFoldDB" id="A0A8T4IFS2"/>
<keyword evidence="7" id="KW-1185">Reference proteome</keyword>
<keyword evidence="3 6" id="KW-0413">Isomerase</keyword>
<evidence type="ECO:0000256" key="3">
    <source>
        <dbReference type="ARBA" id="ARBA00023235"/>
    </source>
</evidence>
<accession>A0A8T4IFS2</accession>
<gene>
    <name evidence="6" type="ORF">J7S20_01090</name>
</gene>
<feature type="domain" description="PPIase cyclophilin-type" evidence="5">
    <location>
        <begin position="32"/>
        <end position="192"/>
    </location>
</feature>
<keyword evidence="4" id="KW-0732">Signal</keyword>
<dbReference type="InterPro" id="IPR029000">
    <property type="entry name" value="Cyclophilin-like_dom_sf"/>
</dbReference>
<dbReference type="RefSeq" id="WP_284052388.1">
    <property type="nucleotide sequence ID" value="NZ_JAGRQC010000001.1"/>
</dbReference>
<evidence type="ECO:0000256" key="4">
    <source>
        <dbReference type="SAM" id="SignalP"/>
    </source>
</evidence>
<dbReference type="Pfam" id="PF00160">
    <property type="entry name" value="Pro_isomerase"/>
    <property type="match status" value="1"/>
</dbReference>
<dbReference type="PANTHER" id="PTHR43246">
    <property type="entry name" value="PEPTIDYL-PROLYL CIS-TRANS ISOMERASE CYP38, CHLOROPLASTIC"/>
    <property type="match status" value="1"/>
</dbReference>
<evidence type="ECO:0000259" key="5">
    <source>
        <dbReference type="PROSITE" id="PS50072"/>
    </source>
</evidence>
<feature type="chain" id="PRO_5035745204" description="peptidylprolyl isomerase" evidence="4">
    <location>
        <begin position="23"/>
        <end position="213"/>
    </location>
</feature>
<reference evidence="6" key="1">
    <citation type="submission" date="2021-04" db="EMBL/GenBank/DDBJ databases">
        <title>Ouciella asimina sp. nov., isolated from the surface seawater in the hydrothermal field of Okinawa Trough.</title>
        <authorList>
            <person name="Shuang W."/>
        </authorList>
    </citation>
    <scope>NUCLEOTIDE SEQUENCE</scope>
    <source>
        <strain evidence="6">LXI357</strain>
    </source>
</reference>
<dbReference type="InterPro" id="IPR044665">
    <property type="entry name" value="E_coli_cyclophilin_A-like"/>
</dbReference>
<dbReference type="Proteomes" id="UP000676996">
    <property type="component" value="Unassembled WGS sequence"/>
</dbReference>
<dbReference type="GO" id="GO:0003755">
    <property type="term" value="F:peptidyl-prolyl cis-trans isomerase activity"/>
    <property type="evidence" value="ECO:0007669"/>
    <property type="project" value="UniProtKB-KW"/>
</dbReference>
<comment type="caution">
    <text evidence="6">The sequence shown here is derived from an EMBL/GenBank/DDBJ whole genome shotgun (WGS) entry which is preliminary data.</text>
</comment>
<evidence type="ECO:0000256" key="2">
    <source>
        <dbReference type="ARBA" id="ARBA00023110"/>
    </source>
</evidence>
<evidence type="ECO:0000313" key="6">
    <source>
        <dbReference type="EMBL" id="MBR0551096.1"/>
    </source>
</evidence>
<proteinExistence type="predicted"/>
<evidence type="ECO:0000256" key="1">
    <source>
        <dbReference type="ARBA" id="ARBA00013194"/>
    </source>
</evidence>
<sequence length="213" mass="22898">MLKTLYLALAVLILGAAAPALAQDTVHVRIVTSAGPVTLALDAKHAPKTVANFMKYVDDGRFVGTEFYRASRRKGDAKHGFVQGGIARDARRILPSVPLEPTSQTGIHHTDGTISMAHGADPDSADGNFSIMVGDNPSLDARGKYRGFAAFGHVIKGMDIVRRILALPTGGGRGEMRGQMIKQPVKIIRVDRLDGTPHPTGGPKPWLINIRRH</sequence>
<dbReference type="SUPFAM" id="SSF50891">
    <property type="entry name" value="Cyclophilin-like"/>
    <property type="match status" value="1"/>
</dbReference>
<evidence type="ECO:0000313" key="7">
    <source>
        <dbReference type="Proteomes" id="UP000676996"/>
    </source>
</evidence>
<dbReference type="PROSITE" id="PS50072">
    <property type="entry name" value="CSA_PPIASE_2"/>
    <property type="match status" value="1"/>
</dbReference>
<name>A0A8T4IFS2_9SPHN</name>
<protein>
    <recommendedName>
        <fullName evidence="1">peptidylprolyl isomerase</fullName>
        <ecNumber evidence="1">5.2.1.8</ecNumber>
    </recommendedName>
</protein>
<keyword evidence="2" id="KW-0697">Rotamase</keyword>
<dbReference type="EMBL" id="JAGRQC010000001">
    <property type="protein sequence ID" value="MBR0551096.1"/>
    <property type="molecule type" value="Genomic_DNA"/>
</dbReference>
<feature type="signal peptide" evidence="4">
    <location>
        <begin position="1"/>
        <end position="22"/>
    </location>
</feature>
<organism evidence="6 7">
    <name type="scientific">Stakelama marina</name>
    <dbReference type="NCBI Taxonomy" id="2826939"/>
    <lineage>
        <taxon>Bacteria</taxon>
        <taxon>Pseudomonadati</taxon>
        <taxon>Pseudomonadota</taxon>
        <taxon>Alphaproteobacteria</taxon>
        <taxon>Sphingomonadales</taxon>
        <taxon>Sphingomonadaceae</taxon>
        <taxon>Stakelama</taxon>
    </lineage>
</organism>
<dbReference type="InterPro" id="IPR002130">
    <property type="entry name" value="Cyclophilin-type_PPIase_dom"/>
</dbReference>
<dbReference type="EC" id="5.2.1.8" evidence="1"/>